<evidence type="ECO:0000313" key="3">
    <source>
        <dbReference type="EMBL" id="QOW00899.1"/>
    </source>
</evidence>
<keyword evidence="1" id="KW-0812">Transmembrane</keyword>
<dbReference type="RefSeq" id="WP_193903753.1">
    <property type="nucleotide sequence ID" value="NZ_CP063450.1"/>
</dbReference>
<reference evidence="3 4" key="1">
    <citation type="submission" date="2020-10" db="EMBL/GenBank/DDBJ databases">
        <title>Whole genome sequence of oil-degrading bacteria Rhodococcus pyridinivorans strain 5Ap.</title>
        <authorList>
            <person name="Akhremchuk A.E."/>
            <person name="Valentovich L.N."/>
            <person name="Charniauskaya M.I."/>
            <person name="Bukliarevich H.A."/>
            <person name="Titok M.A."/>
        </authorList>
    </citation>
    <scope>NUCLEOTIDE SEQUENCE [LARGE SCALE GENOMIC DNA]</scope>
    <source>
        <strain evidence="3 4">5Ap</strain>
    </source>
</reference>
<dbReference type="EMBL" id="CP063450">
    <property type="protein sequence ID" value="QOW00899.1"/>
    <property type="molecule type" value="Genomic_DNA"/>
</dbReference>
<dbReference type="Gene3D" id="2.30.110.10">
    <property type="entry name" value="Electron Transport, Fmn-binding Protein, Chain A"/>
    <property type="match status" value="1"/>
</dbReference>
<keyword evidence="1" id="KW-1133">Transmembrane helix</keyword>
<dbReference type="Pfam" id="PF22696">
    <property type="entry name" value="Putative_PNPOx_2"/>
    <property type="match status" value="1"/>
</dbReference>
<feature type="transmembrane region" description="Helical" evidence="1">
    <location>
        <begin position="73"/>
        <end position="91"/>
    </location>
</feature>
<dbReference type="AlphaFoldDB" id="A0A7M2XSZ8"/>
<keyword evidence="1" id="KW-0472">Membrane</keyword>
<keyword evidence="4" id="KW-1185">Reference proteome</keyword>
<sequence length="323" mass="36654">MMPMSSADHELVTTMKQREFHIKRRQRATDAIHYELRRYRALIVAAVAVLVATALLCMLFALRNTLPAAWGWWRPAIVTALIGAILGAYIGQSLLHTGYGRKLVAGKENRVREKYSADLHAGRRWLQYYYKGENISGYVSQILYFIEAERRFDSVDAALAGAKASRRPGTDVADRAMDRFNHAAAHTNLAAIASTDRFGQPSIRLMRFVTSDRPGIWYVTTAPDSPKVEEFEHGRLALLTQPTESGDTISSNRVRTKCLGTSFATITELYRTQVPGYLNGLTEDEQQRELVYELTLESATVDNWLEHDVVEFRSWERPEPDRQ</sequence>
<dbReference type="Proteomes" id="UP000593818">
    <property type="component" value="Chromosome"/>
</dbReference>
<evidence type="ECO:0000259" key="2">
    <source>
        <dbReference type="Pfam" id="PF22696"/>
    </source>
</evidence>
<feature type="domain" description="Pyridoxamine 5'-phosphate oxidase-like" evidence="2">
    <location>
        <begin position="194"/>
        <end position="305"/>
    </location>
</feature>
<dbReference type="InterPro" id="IPR055196">
    <property type="entry name" value="Putative_PNPOx_2"/>
</dbReference>
<dbReference type="SUPFAM" id="SSF50475">
    <property type="entry name" value="FMN-binding split barrel"/>
    <property type="match status" value="1"/>
</dbReference>
<accession>A0A7M2XSZ8</accession>
<feature type="transmembrane region" description="Helical" evidence="1">
    <location>
        <begin position="41"/>
        <end position="61"/>
    </location>
</feature>
<evidence type="ECO:0000313" key="4">
    <source>
        <dbReference type="Proteomes" id="UP000593818"/>
    </source>
</evidence>
<protein>
    <submittedName>
        <fullName evidence="3">Pyridoxamine 5'-phosphate oxidase family protein</fullName>
    </submittedName>
</protein>
<dbReference type="InterPro" id="IPR012349">
    <property type="entry name" value="Split_barrel_FMN-bd"/>
</dbReference>
<proteinExistence type="predicted"/>
<organism evidence="3 4">
    <name type="scientific">Rhodococcus pyridinivorans</name>
    <dbReference type="NCBI Taxonomy" id="103816"/>
    <lineage>
        <taxon>Bacteria</taxon>
        <taxon>Bacillati</taxon>
        <taxon>Actinomycetota</taxon>
        <taxon>Actinomycetes</taxon>
        <taxon>Mycobacteriales</taxon>
        <taxon>Nocardiaceae</taxon>
        <taxon>Rhodococcus</taxon>
    </lineage>
</organism>
<name>A0A7M2XSZ8_9NOCA</name>
<evidence type="ECO:0000256" key="1">
    <source>
        <dbReference type="SAM" id="Phobius"/>
    </source>
</evidence>
<gene>
    <name evidence="3" type="ORF">INP59_11680</name>
</gene>